<dbReference type="Proteomes" id="UP001162992">
    <property type="component" value="Chromosome 11"/>
</dbReference>
<keyword evidence="2" id="KW-1185">Reference proteome</keyword>
<evidence type="ECO:0000313" key="2">
    <source>
        <dbReference type="Proteomes" id="UP001162992"/>
    </source>
</evidence>
<proteinExistence type="predicted"/>
<protein>
    <submittedName>
        <fullName evidence="1">Uncharacterized protein</fullName>
    </submittedName>
</protein>
<accession>A0ACC2C8L3</accession>
<name>A0ACC2C8L3_DIPCM</name>
<comment type="caution">
    <text evidence="1">The sequence shown here is derived from an EMBL/GenBank/DDBJ whole genome shotgun (WGS) entry which is preliminary data.</text>
</comment>
<reference evidence="2" key="1">
    <citation type="journal article" date="2024" name="Proc. Natl. Acad. Sci. U.S.A.">
        <title>Extraordinary preservation of gene collinearity over three hundred million years revealed in homosporous lycophytes.</title>
        <authorList>
            <person name="Li C."/>
            <person name="Wickell D."/>
            <person name="Kuo L.Y."/>
            <person name="Chen X."/>
            <person name="Nie B."/>
            <person name="Liao X."/>
            <person name="Peng D."/>
            <person name="Ji J."/>
            <person name="Jenkins J."/>
            <person name="Williams M."/>
            <person name="Shu S."/>
            <person name="Plott C."/>
            <person name="Barry K."/>
            <person name="Rajasekar S."/>
            <person name="Grimwood J."/>
            <person name="Han X."/>
            <person name="Sun S."/>
            <person name="Hou Z."/>
            <person name="He W."/>
            <person name="Dai G."/>
            <person name="Sun C."/>
            <person name="Schmutz J."/>
            <person name="Leebens-Mack J.H."/>
            <person name="Li F.W."/>
            <person name="Wang L."/>
        </authorList>
    </citation>
    <scope>NUCLEOTIDE SEQUENCE [LARGE SCALE GENOMIC DNA]</scope>
    <source>
        <strain evidence="2">cv. PW_Plant_1</strain>
    </source>
</reference>
<sequence>MQPPQPRRRRKSRIQNGYKEIRKYQKSTIFLIPRVPFVRTIKEIMDEFSLGLRITGEATSAIQETTEMYLTNLFENSFLCAVHCKRVIILPKDMLLAKWLRRERN</sequence>
<gene>
    <name evidence="1" type="ORF">O6H91_11G030400</name>
</gene>
<dbReference type="EMBL" id="CM055102">
    <property type="protein sequence ID" value="KAJ7537977.1"/>
    <property type="molecule type" value="Genomic_DNA"/>
</dbReference>
<organism evidence="1 2">
    <name type="scientific">Diphasiastrum complanatum</name>
    <name type="common">Issler's clubmoss</name>
    <name type="synonym">Lycopodium complanatum</name>
    <dbReference type="NCBI Taxonomy" id="34168"/>
    <lineage>
        <taxon>Eukaryota</taxon>
        <taxon>Viridiplantae</taxon>
        <taxon>Streptophyta</taxon>
        <taxon>Embryophyta</taxon>
        <taxon>Tracheophyta</taxon>
        <taxon>Lycopodiopsida</taxon>
        <taxon>Lycopodiales</taxon>
        <taxon>Lycopodiaceae</taxon>
        <taxon>Lycopodioideae</taxon>
        <taxon>Diphasiastrum</taxon>
    </lineage>
</organism>
<evidence type="ECO:0000313" key="1">
    <source>
        <dbReference type="EMBL" id="KAJ7537977.1"/>
    </source>
</evidence>